<dbReference type="Pfam" id="PF13456">
    <property type="entry name" value="RVT_3"/>
    <property type="match status" value="1"/>
</dbReference>
<evidence type="ECO:0000259" key="1">
    <source>
        <dbReference type="PROSITE" id="PS50879"/>
    </source>
</evidence>
<dbReference type="InterPro" id="IPR036397">
    <property type="entry name" value="RNaseH_sf"/>
</dbReference>
<feature type="domain" description="RNase H type-1" evidence="1">
    <location>
        <begin position="16"/>
        <end position="146"/>
    </location>
</feature>
<gene>
    <name evidence="2" type="ORF">MERR_LOCUS8373</name>
</gene>
<dbReference type="OrthoDB" id="685268at2759"/>
<dbReference type="GO" id="GO:0003676">
    <property type="term" value="F:nucleic acid binding"/>
    <property type="evidence" value="ECO:0007669"/>
    <property type="project" value="InterPro"/>
</dbReference>
<organism evidence="2 3">
    <name type="scientific">Microthlaspi erraticum</name>
    <dbReference type="NCBI Taxonomy" id="1685480"/>
    <lineage>
        <taxon>Eukaryota</taxon>
        <taxon>Viridiplantae</taxon>
        <taxon>Streptophyta</taxon>
        <taxon>Embryophyta</taxon>
        <taxon>Tracheophyta</taxon>
        <taxon>Spermatophyta</taxon>
        <taxon>Magnoliopsida</taxon>
        <taxon>eudicotyledons</taxon>
        <taxon>Gunneridae</taxon>
        <taxon>Pentapetalae</taxon>
        <taxon>rosids</taxon>
        <taxon>malvids</taxon>
        <taxon>Brassicales</taxon>
        <taxon>Brassicaceae</taxon>
        <taxon>Coluteocarpeae</taxon>
        <taxon>Microthlaspi</taxon>
    </lineage>
</organism>
<protein>
    <recommendedName>
        <fullName evidence="1">RNase H type-1 domain-containing protein</fullName>
    </recommendedName>
</protein>
<sequence length="180" mass="20616">MLMPRVKRQIRWTHPTQGWVKLNTDGVSRGNPGEASVGGVIRDNRGLWCRGFVLNIGTCTVRMAELWSVYYGLVIAWESRAQRVEMEIDLEMIVGFLKTWVSEVHPLSFLVRLCHGFITKDWIVRIFHVYREANRLADGLANYTFTLPLGFHAFDSVPCGLNSLLFEDSSGISITRRIRM</sequence>
<dbReference type="CDD" id="cd06222">
    <property type="entry name" value="RNase_H_like"/>
    <property type="match status" value="1"/>
</dbReference>
<dbReference type="InterPro" id="IPR012337">
    <property type="entry name" value="RNaseH-like_sf"/>
</dbReference>
<dbReference type="EMBL" id="CACVBM020000588">
    <property type="protein sequence ID" value="CAA7021138.1"/>
    <property type="molecule type" value="Genomic_DNA"/>
</dbReference>
<dbReference type="InterPro" id="IPR053151">
    <property type="entry name" value="RNase_H-like"/>
</dbReference>
<comment type="caution">
    <text evidence="2">The sequence shown here is derived from an EMBL/GenBank/DDBJ whole genome shotgun (WGS) entry which is preliminary data.</text>
</comment>
<accession>A0A6D2HZF1</accession>
<dbReference type="PANTHER" id="PTHR47723:SF13">
    <property type="entry name" value="PUTATIVE-RELATED"/>
    <property type="match status" value="1"/>
</dbReference>
<name>A0A6D2HZF1_9BRAS</name>
<dbReference type="PANTHER" id="PTHR47723">
    <property type="entry name" value="OS05G0353850 PROTEIN"/>
    <property type="match status" value="1"/>
</dbReference>
<reference evidence="2" key="1">
    <citation type="submission" date="2020-01" db="EMBL/GenBank/DDBJ databases">
        <authorList>
            <person name="Mishra B."/>
        </authorList>
    </citation>
    <scope>NUCLEOTIDE SEQUENCE [LARGE SCALE GENOMIC DNA]</scope>
</reference>
<dbReference type="Proteomes" id="UP000467841">
    <property type="component" value="Unassembled WGS sequence"/>
</dbReference>
<dbReference type="AlphaFoldDB" id="A0A6D2HZF1"/>
<dbReference type="PROSITE" id="PS50879">
    <property type="entry name" value="RNASE_H_1"/>
    <property type="match status" value="1"/>
</dbReference>
<dbReference type="GO" id="GO:0004523">
    <property type="term" value="F:RNA-DNA hybrid ribonuclease activity"/>
    <property type="evidence" value="ECO:0007669"/>
    <property type="project" value="InterPro"/>
</dbReference>
<dbReference type="InterPro" id="IPR044730">
    <property type="entry name" value="RNase_H-like_dom_plant"/>
</dbReference>
<dbReference type="Gene3D" id="3.30.420.10">
    <property type="entry name" value="Ribonuclease H-like superfamily/Ribonuclease H"/>
    <property type="match status" value="1"/>
</dbReference>
<evidence type="ECO:0000313" key="2">
    <source>
        <dbReference type="EMBL" id="CAA7021138.1"/>
    </source>
</evidence>
<dbReference type="InterPro" id="IPR002156">
    <property type="entry name" value="RNaseH_domain"/>
</dbReference>
<proteinExistence type="predicted"/>
<evidence type="ECO:0000313" key="3">
    <source>
        <dbReference type="Proteomes" id="UP000467841"/>
    </source>
</evidence>
<keyword evidence="3" id="KW-1185">Reference proteome</keyword>
<dbReference type="SUPFAM" id="SSF53098">
    <property type="entry name" value="Ribonuclease H-like"/>
    <property type="match status" value="1"/>
</dbReference>